<dbReference type="PANTHER" id="PTHR34704">
    <property type="entry name" value="ATPASE"/>
    <property type="match status" value="1"/>
</dbReference>
<dbReference type="SUPFAM" id="SSF52540">
    <property type="entry name" value="P-loop containing nucleoside triphosphate hydrolases"/>
    <property type="match status" value="1"/>
</dbReference>
<protein>
    <submittedName>
        <fullName evidence="3">Putative ATPase</fullName>
    </submittedName>
</protein>
<dbReference type="CDD" id="cd00090">
    <property type="entry name" value="HTH_ARSR"/>
    <property type="match status" value="1"/>
</dbReference>
<dbReference type="InterPro" id="IPR011579">
    <property type="entry name" value="ATPase_dom"/>
</dbReference>
<sequence length="459" mass="54368">MYEQFVNRENELEALRKAYISRRKELIIVYGRRRVGKTALVQKSVKSLNHIYFFAEETLEEENLLMFRKLTAEVLGNPIIAKAELSWEELFELLDGSNVIVIIDEFPNLIKSNRAIISKFQKIWDSSKNLKLVLTGSSISIMESQVLGYKSPLYGRRTLSIKLEPLKFFHLREFFPEKSWEELVRIYGITDGIPAYIKEVQFRLSAGEKLEGVFQPNKPLFDEAEFLLRTELREPARYFAILKAIAFGKTKFGDIVSFTGLPSSTVSQYLSNLQTLHIVEEKHPVRKPERRRNARYYLSDLYFNFWFRFVYPNRSQLLEFGYIENFEEEYNQYLGFVFEKVVEQFLRELNRREKLPFKFTKIGKWWHKNEEIDLVALNEREKKALFVEVKWKELSEREARGVLKDLERKAELVGLDGWTKAYGLVAKSLEGKEKLRSKGWLVWDLEDFERLIEKKDVRK</sequence>
<dbReference type="InterPro" id="IPR036388">
    <property type="entry name" value="WH-like_DNA-bd_sf"/>
</dbReference>
<gene>
    <name evidence="3" type="ORF">TBCH5v1_1330</name>
</gene>
<dbReference type="Gene3D" id="1.10.10.10">
    <property type="entry name" value="Winged helix-like DNA-binding domain superfamily/Winged helix DNA-binding domain"/>
    <property type="match status" value="1"/>
</dbReference>
<name>A0A0S1XBU7_THEBA</name>
<dbReference type="STRING" id="55802.TBCH5v1_1330"/>
<dbReference type="Pfam" id="PF01637">
    <property type="entry name" value="ATPase_2"/>
    <property type="match status" value="1"/>
</dbReference>
<dbReference type="Proteomes" id="UP000066042">
    <property type="component" value="Chromosome"/>
</dbReference>
<accession>A0A0S1XBU7</accession>
<dbReference type="InterPro" id="IPR004256">
    <property type="entry name" value="DUF234"/>
</dbReference>
<evidence type="ECO:0000313" key="4">
    <source>
        <dbReference type="Proteomes" id="UP000066042"/>
    </source>
</evidence>
<dbReference type="Pfam" id="PF03008">
    <property type="entry name" value="DUF234"/>
    <property type="match status" value="1"/>
</dbReference>
<feature type="domain" description="DUF234" evidence="2">
    <location>
        <begin position="306"/>
        <end position="402"/>
    </location>
</feature>
<dbReference type="InterPro" id="IPR027417">
    <property type="entry name" value="P-loop_NTPase"/>
</dbReference>
<dbReference type="GeneID" id="26136579"/>
<dbReference type="InterPro" id="IPR036390">
    <property type="entry name" value="WH_DNA-bd_sf"/>
</dbReference>
<evidence type="ECO:0000313" key="3">
    <source>
        <dbReference type="EMBL" id="ALM75250.1"/>
    </source>
</evidence>
<dbReference type="PATRIC" id="fig|55802.8.peg.1310"/>
<dbReference type="RefSeq" id="WP_056935011.1">
    <property type="nucleotide sequence ID" value="NZ_CP013050.1"/>
</dbReference>
<reference evidence="3 4" key="1">
    <citation type="journal article" date="2016" name="Genome Announc.">
        <title>Complete genome sequence of the hyperthermophilic and piezophilic archaeon Thermococcus barophilus Ch5, capable of growth at the expense of hydrogenogenesis from carbon monoxide and formate.</title>
        <authorList>
            <person name="Oger P."/>
            <person name="Sokolova T.G."/>
            <person name="Kozhevnikova D.A."/>
            <person name="Taranov E.A."/>
            <person name="Vannier P."/>
            <person name="Lee H.S."/>
            <person name="Kwon K.K."/>
            <person name="Kang S.G."/>
            <person name="Lee J.H."/>
            <person name="Bonch-Osmolovskaya E.A."/>
            <person name="Lebedinsky A.V."/>
        </authorList>
    </citation>
    <scope>NUCLEOTIDE SEQUENCE [LARGE SCALE GENOMIC DNA]</scope>
    <source>
        <strain evidence="4">Ch5</strain>
    </source>
</reference>
<dbReference type="InterPro" id="IPR011335">
    <property type="entry name" value="Restrct_endonuc-II-like"/>
</dbReference>
<evidence type="ECO:0000259" key="1">
    <source>
        <dbReference type="Pfam" id="PF01637"/>
    </source>
</evidence>
<proteinExistence type="predicted"/>
<dbReference type="SUPFAM" id="SSF46785">
    <property type="entry name" value="Winged helix' DNA-binding domain"/>
    <property type="match status" value="1"/>
</dbReference>
<evidence type="ECO:0000259" key="2">
    <source>
        <dbReference type="Pfam" id="PF03008"/>
    </source>
</evidence>
<dbReference type="AlphaFoldDB" id="A0A0S1XBU7"/>
<dbReference type="EMBL" id="CP013050">
    <property type="protein sequence ID" value="ALM75250.1"/>
    <property type="molecule type" value="Genomic_DNA"/>
</dbReference>
<feature type="domain" description="ATPase" evidence="1">
    <location>
        <begin position="5"/>
        <end position="200"/>
    </location>
</feature>
<dbReference type="GO" id="GO:0005524">
    <property type="term" value="F:ATP binding"/>
    <property type="evidence" value="ECO:0007669"/>
    <property type="project" value="InterPro"/>
</dbReference>
<organism evidence="3 4">
    <name type="scientific">Thermococcus barophilus</name>
    <dbReference type="NCBI Taxonomy" id="55802"/>
    <lineage>
        <taxon>Archaea</taxon>
        <taxon>Methanobacteriati</taxon>
        <taxon>Methanobacteriota</taxon>
        <taxon>Thermococci</taxon>
        <taxon>Thermococcales</taxon>
        <taxon>Thermococcaceae</taxon>
        <taxon>Thermococcus</taxon>
    </lineage>
</organism>
<dbReference type="Gene3D" id="3.40.50.300">
    <property type="entry name" value="P-loop containing nucleotide triphosphate hydrolases"/>
    <property type="match status" value="1"/>
</dbReference>
<dbReference type="PANTHER" id="PTHR34704:SF1">
    <property type="entry name" value="ATPASE"/>
    <property type="match status" value="1"/>
</dbReference>
<dbReference type="InterPro" id="IPR011991">
    <property type="entry name" value="ArsR-like_HTH"/>
</dbReference>
<dbReference type="SUPFAM" id="SSF52980">
    <property type="entry name" value="Restriction endonuclease-like"/>
    <property type="match status" value="1"/>
</dbReference>